<proteinExistence type="predicted"/>
<evidence type="ECO:0000256" key="1">
    <source>
        <dbReference type="SAM" id="Coils"/>
    </source>
</evidence>
<dbReference type="EMBL" id="HBEL01000807">
    <property type="protein sequence ID" value="CAD8404283.1"/>
    <property type="molecule type" value="Transcribed_RNA"/>
</dbReference>
<sequence length="197" mass="22310">MATKIAEYEATHEHSHVVKEDLPTFGPGSIPRPEPKEDIVTTEEEKMNLAEVKELRKSLIQQLGELSQSIYNSGDPEETKRFEEQIDLLEKRLADLEIIIADEEEVQMDDMDKAYAETEEEKIKEEIESTYYMIKSGKGSAAEIDMLEQKVMGLEVQLATFESGGDEEQLSEGVQEVWKGETHKADGNGFRSLRGKL</sequence>
<protein>
    <submittedName>
        <fullName evidence="3">Uncharacterized protein</fullName>
    </submittedName>
</protein>
<reference evidence="3" key="1">
    <citation type="submission" date="2021-01" db="EMBL/GenBank/DDBJ databases">
        <authorList>
            <person name="Corre E."/>
            <person name="Pelletier E."/>
            <person name="Niang G."/>
            <person name="Scheremetjew M."/>
            <person name="Finn R."/>
            <person name="Kale V."/>
            <person name="Holt S."/>
            <person name="Cochrane G."/>
            <person name="Meng A."/>
            <person name="Brown T."/>
            <person name="Cohen L."/>
        </authorList>
    </citation>
    <scope>NUCLEOTIDE SEQUENCE</scope>
    <source>
        <strain evidence="3">CCAP1064/1</strain>
    </source>
</reference>
<gene>
    <name evidence="3" type="ORF">PINE0816_LOCUS384</name>
</gene>
<organism evidence="3">
    <name type="scientific">Proboscia inermis</name>
    <dbReference type="NCBI Taxonomy" id="420281"/>
    <lineage>
        <taxon>Eukaryota</taxon>
        <taxon>Sar</taxon>
        <taxon>Stramenopiles</taxon>
        <taxon>Ochrophyta</taxon>
        <taxon>Bacillariophyta</taxon>
        <taxon>Coscinodiscophyceae</taxon>
        <taxon>Rhizosoleniophycidae</taxon>
        <taxon>Rhizosoleniales</taxon>
        <taxon>Rhizosoleniaceae</taxon>
        <taxon>Proboscia</taxon>
    </lineage>
</organism>
<evidence type="ECO:0000256" key="2">
    <source>
        <dbReference type="SAM" id="MobiDB-lite"/>
    </source>
</evidence>
<keyword evidence="1" id="KW-0175">Coiled coil</keyword>
<evidence type="ECO:0000313" key="3">
    <source>
        <dbReference type="EMBL" id="CAD8404283.1"/>
    </source>
</evidence>
<dbReference type="AlphaFoldDB" id="A0A7S0BUT4"/>
<feature type="region of interest" description="Disordered" evidence="2">
    <location>
        <begin position="20"/>
        <end position="39"/>
    </location>
</feature>
<accession>A0A7S0BUT4</accession>
<feature type="coiled-coil region" evidence="1">
    <location>
        <begin position="49"/>
        <end position="128"/>
    </location>
</feature>
<name>A0A7S0BUT4_9STRA</name>